<keyword evidence="2" id="KW-0472">Membrane</keyword>
<organism evidence="3 4">
    <name type="scientific">Candidatus Fokinia crypta</name>
    <dbReference type="NCBI Taxonomy" id="1920990"/>
    <lineage>
        <taxon>Bacteria</taxon>
        <taxon>Pseudomonadati</taxon>
        <taxon>Pseudomonadota</taxon>
        <taxon>Alphaproteobacteria</taxon>
        <taxon>Rickettsiales</taxon>
        <taxon>Candidatus Midichloriaceae</taxon>
        <taxon>Candidatus Fokinia</taxon>
    </lineage>
</organism>
<keyword evidence="1" id="KW-0175">Coiled coil</keyword>
<dbReference type="EMBL" id="CP110343">
    <property type="protein sequence ID" value="WPX97996.1"/>
    <property type="molecule type" value="Genomic_DNA"/>
</dbReference>
<evidence type="ECO:0000313" key="3">
    <source>
        <dbReference type="EMBL" id="WPX97996.1"/>
    </source>
</evidence>
<keyword evidence="4" id="KW-1185">Reference proteome</keyword>
<evidence type="ECO:0000256" key="2">
    <source>
        <dbReference type="SAM" id="Phobius"/>
    </source>
</evidence>
<evidence type="ECO:0000256" key="1">
    <source>
        <dbReference type="SAM" id="Coils"/>
    </source>
</evidence>
<dbReference type="Proteomes" id="UP001325140">
    <property type="component" value="Chromosome"/>
</dbReference>
<accession>A0ABZ0URW4</accession>
<protein>
    <submittedName>
        <fullName evidence="3">Uncharacterized protein</fullName>
    </submittedName>
</protein>
<keyword evidence="2" id="KW-1133">Transmembrane helix</keyword>
<feature type="coiled-coil region" evidence="1">
    <location>
        <begin position="99"/>
        <end position="164"/>
    </location>
</feature>
<sequence length="284" mass="33768">MYNIVKLKKNVFMADNIGNVVIEKNVVQKVEDSTLIKIVKLSTLCITAVGAMYWAIRNTFFRKDVSNEMMVDDVCGNKWEEYLITDQIYKKDLKISKKNDIEQKRVERLQKQLERIYIREKELQYKVGESKYHDALLLELEENKKRIERELKKLKISNDINNKNTIEEDKKEKCIKKIENTEFSIFSQEGMQESSVSKSNNNKMEYPQLQTSRELFKYKTIKSEVEELPLEKALKNNLKFEKEALMMKSYITEHNFKRMQDDGNYEIIEDKIPNSESSDYQYSE</sequence>
<proteinExistence type="predicted"/>
<feature type="transmembrane region" description="Helical" evidence="2">
    <location>
        <begin position="38"/>
        <end position="56"/>
    </location>
</feature>
<reference evidence="3" key="1">
    <citation type="submission" date="2022-10" db="EMBL/GenBank/DDBJ databases">
        <title>Host association and intracellularity evolved multiple times independently in the Rickettsiales.</title>
        <authorList>
            <person name="Castelli M."/>
            <person name="Nardi T."/>
            <person name="Gammuto L."/>
            <person name="Bellinzona G."/>
            <person name="Sabaneyeva E."/>
            <person name="Potekhin A."/>
            <person name="Serra V."/>
            <person name="Petroni G."/>
            <person name="Sassera D."/>
        </authorList>
    </citation>
    <scope>NUCLEOTIDE SEQUENCE [LARGE SCALE GENOMIC DNA]</scope>
    <source>
        <strain evidence="3">US_Bl 11III1</strain>
    </source>
</reference>
<gene>
    <name evidence="3" type="ORF">Fokcrypt_00523</name>
</gene>
<evidence type="ECO:0000313" key="4">
    <source>
        <dbReference type="Proteomes" id="UP001325140"/>
    </source>
</evidence>
<keyword evidence="2" id="KW-0812">Transmembrane</keyword>
<name>A0ABZ0URW4_9RICK</name>
<dbReference type="RefSeq" id="WP_323721973.1">
    <property type="nucleotide sequence ID" value="NZ_CP110343.1"/>
</dbReference>